<feature type="compositionally biased region" description="Polar residues" evidence="1">
    <location>
        <begin position="1"/>
        <end position="11"/>
    </location>
</feature>
<protein>
    <submittedName>
        <fullName evidence="2">Flagellar protein FlaG</fullName>
    </submittedName>
</protein>
<comment type="caution">
    <text evidence="2">The sequence shown here is derived from an EMBL/GenBank/DDBJ whole genome shotgun (WGS) entry which is preliminary data.</text>
</comment>
<keyword evidence="2" id="KW-0969">Cilium</keyword>
<dbReference type="InterPro" id="IPR005186">
    <property type="entry name" value="FlaG"/>
</dbReference>
<evidence type="ECO:0000313" key="2">
    <source>
        <dbReference type="EMBL" id="TWI64605.1"/>
    </source>
</evidence>
<evidence type="ECO:0000256" key="1">
    <source>
        <dbReference type="SAM" id="MobiDB-lite"/>
    </source>
</evidence>
<dbReference type="EMBL" id="VLLB01000005">
    <property type="protein sequence ID" value="TWI64605.1"/>
    <property type="molecule type" value="Genomic_DNA"/>
</dbReference>
<evidence type="ECO:0000313" key="3">
    <source>
        <dbReference type="Proteomes" id="UP000318431"/>
    </source>
</evidence>
<dbReference type="Gene3D" id="3.30.160.170">
    <property type="entry name" value="FlaG-like"/>
    <property type="match status" value="1"/>
</dbReference>
<gene>
    <name evidence="2" type="ORF">IP91_03379</name>
</gene>
<dbReference type="AlphaFoldDB" id="A0A562R6D4"/>
<dbReference type="PANTHER" id="PTHR37166">
    <property type="entry name" value="PROTEIN FLAG"/>
    <property type="match status" value="1"/>
</dbReference>
<organism evidence="2 3">
    <name type="scientific">Pseudoduganella lurida</name>
    <dbReference type="NCBI Taxonomy" id="1036180"/>
    <lineage>
        <taxon>Bacteria</taxon>
        <taxon>Pseudomonadati</taxon>
        <taxon>Pseudomonadota</taxon>
        <taxon>Betaproteobacteria</taxon>
        <taxon>Burkholderiales</taxon>
        <taxon>Oxalobacteraceae</taxon>
        <taxon>Telluria group</taxon>
        <taxon>Pseudoduganella</taxon>
    </lineage>
</organism>
<proteinExistence type="predicted"/>
<dbReference type="Proteomes" id="UP000318431">
    <property type="component" value="Unassembled WGS sequence"/>
</dbReference>
<dbReference type="SUPFAM" id="SSF160214">
    <property type="entry name" value="FlaG-like"/>
    <property type="match status" value="1"/>
</dbReference>
<keyword evidence="2" id="KW-0282">Flagellum</keyword>
<dbReference type="InterPro" id="IPR035924">
    <property type="entry name" value="FlaG-like_sf"/>
</dbReference>
<dbReference type="PANTHER" id="PTHR37166:SF1">
    <property type="entry name" value="PROTEIN FLAG"/>
    <property type="match status" value="1"/>
</dbReference>
<dbReference type="Pfam" id="PF03646">
    <property type="entry name" value="FlaG"/>
    <property type="match status" value="1"/>
</dbReference>
<dbReference type="OrthoDB" id="8565152at2"/>
<name>A0A562R6D4_9BURK</name>
<dbReference type="RefSeq" id="WP_145650236.1">
    <property type="nucleotide sequence ID" value="NZ_VLLB01000005.1"/>
</dbReference>
<keyword evidence="3" id="KW-1185">Reference proteome</keyword>
<feature type="region of interest" description="Disordered" evidence="1">
    <location>
        <begin position="1"/>
        <end position="29"/>
    </location>
</feature>
<sequence length="121" mass="12719">MTIDTLGSLSTARADRTYPSSEPAAQAVGRAPATAAVTAQAVSGTAGTASMDELKDAVGKLNDSVRNQSLEFSIDEDSKRTIVKVIDLGTKEVVRQIPTEQALQISKSLEKMAGLLIDQEA</sequence>
<keyword evidence="2" id="KW-0966">Cell projection</keyword>
<reference evidence="2 3" key="1">
    <citation type="journal article" date="2015" name="Stand. Genomic Sci.">
        <title>Genomic Encyclopedia of Bacterial and Archaeal Type Strains, Phase III: the genomes of soil and plant-associated and newly described type strains.</title>
        <authorList>
            <person name="Whitman W.B."/>
            <person name="Woyke T."/>
            <person name="Klenk H.P."/>
            <person name="Zhou Y."/>
            <person name="Lilburn T.G."/>
            <person name="Beck B.J."/>
            <person name="De Vos P."/>
            <person name="Vandamme P."/>
            <person name="Eisen J.A."/>
            <person name="Garrity G."/>
            <person name="Hugenholtz P."/>
            <person name="Kyrpides N.C."/>
        </authorList>
    </citation>
    <scope>NUCLEOTIDE SEQUENCE [LARGE SCALE GENOMIC DNA]</scope>
    <source>
        <strain evidence="2 3">CGMCC 1.10822</strain>
    </source>
</reference>
<accession>A0A562R6D4</accession>